<dbReference type="SUPFAM" id="SSF143422">
    <property type="entry name" value="Transposase IS200-like"/>
    <property type="match status" value="1"/>
</dbReference>
<dbReference type="InterPro" id="IPR002686">
    <property type="entry name" value="Transposase_17"/>
</dbReference>
<dbReference type="STRING" id="1797580.A2Z61_01360"/>
<dbReference type="Proteomes" id="UP000186029">
    <property type="component" value="Unassembled WGS sequence"/>
</dbReference>
<dbReference type="GO" id="GO:0004803">
    <property type="term" value="F:transposase activity"/>
    <property type="evidence" value="ECO:0007669"/>
    <property type="project" value="InterPro"/>
</dbReference>
<accession>A0A1F5EJJ1</accession>
<gene>
    <name evidence="2" type="ORF">A2Z61_01360</name>
</gene>
<evidence type="ECO:0000313" key="2">
    <source>
        <dbReference type="EMBL" id="OGD67587.1"/>
    </source>
</evidence>
<dbReference type="Gene3D" id="3.30.70.1290">
    <property type="entry name" value="Transposase IS200-like"/>
    <property type="match status" value="1"/>
</dbReference>
<feature type="domain" description="Transposase IS200-like" evidence="1">
    <location>
        <begin position="1"/>
        <end position="142"/>
    </location>
</feature>
<dbReference type="PANTHER" id="PTHR34322:SF2">
    <property type="entry name" value="TRANSPOSASE IS200-LIKE DOMAIN-CONTAINING PROTEIN"/>
    <property type="match status" value="1"/>
</dbReference>
<proteinExistence type="predicted"/>
<dbReference type="PANTHER" id="PTHR34322">
    <property type="entry name" value="TRANSPOSASE, Y1_TNP DOMAIN-CONTAINING"/>
    <property type="match status" value="1"/>
</dbReference>
<dbReference type="SMART" id="SM01321">
    <property type="entry name" value="Y1_Tnp"/>
    <property type="match status" value="1"/>
</dbReference>
<name>A0A1F5EJJ1_9BACT</name>
<dbReference type="InterPro" id="IPR036515">
    <property type="entry name" value="Transposase_17_sf"/>
</dbReference>
<dbReference type="AlphaFoldDB" id="A0A1F5EJJ1"/>
<dbReference type="EMBL" id="MFAC01000006">
    <property type="protein sequence ID" value="OGD67587.1"/>
    <property type="molecule type" value="Genomic_DNA"/>
</dbReference>
<evidence type="ECO:0000313" key="3">
    <source>
        <dbReference type="Proteomes" id="UP000186029"/>
    </source>
</evidence>
<organism evidence="2 3">
    <name type="scientific">Candidatus Campbellbacteria bacterium RIFCSPLOWO2_02_35_12</name>
    <dbReference type="NCBI Taxonomy" id="1797580"/>
    <lineage>
        <taxon>Bacteria</taxon>
        <taxon>Candidatus Campbelliibacteriota</taxon>
    </lineage>
</organism>
<protein>
    <recommendedName>
        <fullName evidence="1">Transposase IS200-like domain-containing protein</fullName>
    </recommendedName>
</protein>
<sequence length="225" mass="26772">MDKNIFHMINRGVEKRKIFLTNRDYIRFIHNISDFNSVDNALQSYMRRRNDNLMEVTEVRPPSKQLVDVFCWSLLPNHPHLLVAECGEKFAGMFSRKIFGGYTMYFNENYDRSGVLFQGRSKIIPVMRDAHLLHLPFYIHSNPLDVFQPNWREDGIKNIKGAIKFLEEYRWSNYRDIIGQGQGEFADASNKELFFDMFDTNKRQYQQDMIEWLKEGEYSIELTDS</sequence>
<comment type="caution">
    <text evidence="2">The sequence shown here is derived from an EMBL/GenBank/DDBJ whole genome shotgun (WGS) entry which is preliminary data.</text>
</comment>
<reference evidence="2 3" key="1">
    <citation type="journal article" date="2016" name="Nat. Commun.">
        <title>Thousands of microbial genomes shed light on interconnected biogeochemical processes in an aquifer system.</title>
        <authorList>
            <person name="Anantharaman K."/>
            <person name="Brown C.T."/>
            <person name="Hug L.A."/>
            <person name="Sharon I."/>
            <person name="Castelle C.J."/>
            <person name="Probst A.J."/>
            <person name="Thomas B.C."/>
            <person name="Singh A."/>
            <person name="Wilkins M.J."/>
            <person name="Karaoz U."/>
            <person name="Brodie E.L."/>
            <person name="Williams K.H."/>
            <person name="Hubbard S.S."/>
            <person name="Banfield J.F."/>
        </authorList>
    </citation>
    <scope>NUCLEOTIDE SEQUENCE [LARGE SCALE GENOMIC DNA]</scope>
</reference>
<dbReference type="GO" id="GO:0006313">
    <property type="term" value="P:DNA transposition"/>
    <property type="evidence" value="ECO:0007669"/>
    <property type="project" value="InterPro"/>
</dbReference>
<evidence type="ECO:0000259" key="1">
    <source>
        <dbReference type="SMART" id="SM01321"/>
    </source>
</evidence>
<dbReference type="GO" id="GO:0003677">
    <property type="term" value="F:DNA binding"/>
    <property type="evidence" value="ECO:0007669"/>
    <property type="project" value="InterPro"/>
</dbReference>